<organism evidence="2 3">
    <name type="scientific">Lacipirellula limnantheis</name>
    <dbReference type="NCBI Taxonomy" id="2528024"/>
    <lineage>
        <taxon>Bacteria</taxon>
        <taxon>Pseudomonadati</taxon>
        <taxon>Planctomycetota</taxon>
        <taxon>Planctomycetia</taxon>
        <taxon>Pirellulales</taxon>
        <taxon>Lacipirellulaceae</taxon>
        <taxon>Lacipirellula</taxon>
    </lineage>
</organism>
<dbReference type="KEGG" id="llh:I41_51530"/>
<reference evidence="2 3" key="1">
    <citation type="submission" date="2019-02" db="EMBL/GenBank/DDBJ databases">
        <title>Deep-cultivation of Planctomycetes and their phenomic and genomic characterization uncovers novel biology.</title>
        <authorList>
            <person name="Wiegand S."/>
            <person name="Jogler M."/>
            <person name="Boedeker C."/>
            <person name="Pinto D."/>
            <person name="Vollmers J."/>
            <person name="Rivas-Marin E."/>
            <person name="Kohn T."/>
            <person name="Peeters S.H."/>
            <person name="Heuer A."/>
            <person name="Rast P."/>
            <person name="Oberbeckmann S."/>
            <person name="Bunk B."/>
            <person name="Jeske O."/>
            <person name="Meyerdierks A."/>
            <person name="Storesund J.E."/>
            <person name="Kallscheuer N."/>
            <person name="Luecker S."/>
            <person name="Lage O.M."/>
            <person name="Pohl T."/>
            <person name="Merkel B.J."/>
            <person name="Hornburger P."/>
            <person name="Mueller R.-W."/>
            <person name="Bruemmer F."/>
            <person name="Labrenz M."/>
            <person name="Spormann A.M."/>
            <person name="Op den Camp H."/>
            <person name="Overmann J."/>
            <person name="Amann R."/>
            <person name="Jetten M.S.M."/>
            <person name="Mascher T."/>
            <person name="Medema M.H."/>
            <person name="Devos D.P."/>
            <person name="Kaster A.-K."/>
            <person name="Ovreas L."/>
            <person name="Rohde M."/>
            <person name="Galperin M.Y."/>
            <person name="Jogler C."/>
        </authorList>
    </citation>
    <scope>NUCLEOTIDE SEQUENCE [LARGE SCALE GENOMIC DNA]</scope>
    <source>
        <strain evidence="2 3">I41</strain>
    </source>
</reference>
<evidence type="ECO:0000259" key="1">
    <source>
        <dbReference type="Pfam" id="PF07238"/>
    </source>
</evidence>
<feature type="domain" description="PilZ" evidence="1">
    <location>
        <begin position="46"/>
        <end position="128"/>
    </location>
</feature>
<dbReference type="Proteomes" id="UP000317909">
    <property type="component" value="Chromosome"/>
</dbReference>
<protein>
    <submittedName>
        <fullName evidence="2">PilZ domain protein</fullName>
    </submittedName>
</protein>
<gene>
    <name evidence="2" type="ORF">I41_51530</name>
</gene>
<dbReference type="Pfam" id="PF07238">
    <property type="entry name" value="PilZ"/>
    <property type="match status" value="1"/>
</dbReference>
<evidence type="ECO:0000313" key="2">
    <source>
        <dbReference type="EMBL" id="QDT75908.1"/>
    </source>
</evidence>
<sequence>MLGLSAQANVISSAWEAADERTAMPPSAMGSFFAAMGATPRCAVSRRSFHRYYMRSRALLIQGERVYAVYTTDVSRHGVGFLAPRQLLPHERWTLQMFSGAKYEVLIKRCRRQSNQCFACGGRFTPASAPTAPSASLP</sequence>
<dbReference type="SUPFAM" id="SSF141371">
    <property type="entry name" value="PilZ domain-like"/>
    <property type="match status" value="1"/>
</dbReference>
<dbReference type="OrthoDB" id="279669at2"/>
<dbReference type="AlphaFoldDB" id="A0A517U5K7"/>
<name>A0A517U5K7_9BACT</name>
<evidence type="ECO:0000313" key="3">
    <source>
        <dbReference type="Proteomes" id="UP000317909"/>
    </source>
</evidence>
<dbReference type="GO" id="GO:0035438">
    <property type="term" value="F:cyclic-di-GMP binding"/>
    <property type="evidence" value="ECO:0007669"/>
    <property type="project" value="InterPro"/>
</dbReference>
<keyword evidence="3" id="KW-1185">Reference proteome</keyword>
<proteinExistence type="predicted"/>
<dbReference type="EMBL" id="CP036339">
    <property type="protein sequence ID" value="QDT75908.1"/>
    <property type="molecule type" value="Genomic_DNA"/>
</dbReference>
<accession>A0A517U5K7</accession>
<dbReference type="InterPro" id="IPR009875">
    <property type="entry name" value="PilZ_domain"/>
</dbReference>